<dbReference type="Proteomes" id="UP000504634">
    <property type="component" value="Unplaced"/>
</dbReference>
<sequence>MCEKLSTNSGVISSGVISIGLVIAFLVCQDDLFYSFQGDFFDRLQAAQILTSVLLIIGVVKGKYKFYIPWMISTLLLAYGLLYNTVVIRFEEMVYRIIYILIGGYLICALNGAYNSFEEMRNANQPNAVVESEKLPTYRPPDEKAYTIDI</sequence>
<feature type="transmembrane region" description="Helical" evidence="1">
    <location>
        <begin position="12"/>
        <end position="28"/>
    </location>
</feature>
<keyword evidence="2" id="KW-1185">Reference proteome</keyword>
<organism evidence="2 3">
    <name type="scientific">Drosophila lebanonensis</name>
    <name type="common">Fruit fly</name>
    <name type="synonym">Scaptodrosophila lebanonensis</name>
    <dbReference type="NCBI Taxonomy" id="7225"/>
    <lineage>
        <taxon>Eukaryota</taxon>
        <taxon>Metazoa</taxon>
        <taxon>Ecdysozoa</taxon>
        <taxon>Arthropoda</taxon>
        <taxon>Hexapoda</taxon>
        <taxon>Insecta</taxon>
        <taxon>Pterygota</taxon>
        <taxon>Neoptera</taxon>
        <taxon>Endopterygota</taxon>
        <taxon>Diptera</taxon>
        <taxon>Brachycera</taxon>
        <taxon>Muscomorpha</taxon>
        <taxon>Ephydroidea</taxon>
        <taxon>Drosophilidae</taxon>
        <taxon>Scaptodrosophila</taxon>
    </lineage>
</organism>
<reference evidence="3" key="1">
    <citation type="submission" date="2025-08" db="UniProtKB">
        <authorList>
            <consortium name="RefSeq"/>
        </authorList>
    </citation>
    <scope>IDENTIFICATION</scope>
    <source>
        <strain evidence="3">11010-0011.00</strain>
        <tissue evidence="3">Whole body</tissue>
    </source>
</reference>
<evidence type="ECO:0000313" key="2">
    <source>
        <dbReference type="Proteomes" id="UP000504634"/>
    </source>
</evidence>
<name>A0A6J2UHD1_DROLE</name>
<evidence type="ECO:0000256" key="1">
    <source>
        <dbReference type="SAM" id="Phobius"/>
    </source>
</evidence>
<dbReference type="GeneID" id="115634335"/>
<protein>
    <submittedName>
        <fullName evidence="3">Uncharacterized protein LOC115634335</fullName>
    </submittedName>
</protein>
<accession>A0A6J2UHD1</accession>
<proteinExistence type="predicted"/>
<keyword evidence="1" id="KW-0812">Transmembrane</keyword>
<dbReference type="RefSeq" id="XP_030387851.1">
    <property type="nucleotide sequence ID" value="XM_030531991.1"/>
</dbReference>
<feature type="transmembrane region" description="Helical" evidence="1">
    <location>
        <begin position="93"/>
        <end position="114"/>
    </location>
</feature>
<gene>
    <name evidence="3" type="primary">LOC115634335</name>
</gene>
<feature type="transmembrane region" description="Helical" evidence="1">
    <location>
        <begin position="66"/>
        <end position="86"/>
    </location>
</feature>
<dbReference type="OrthoDB" id="7811175at2759"/>
<keyword evidence="1" id="KW-0472">Membrane</keyword>
<keyword evidence="1" id="KW-1133">Transmembrane helix</keyword>
<feature type="transmembrane region" description="Helical" evidence="1">
    <location>
        <begin position="40"/>
        <end position="60"/>
    </location>
</feature>
<dbReference type="AlphaFoldDB" id="A0A6J2UHD1"/>
<evidence type="ECO:0000313" key="3">
    <source>
        <dbReference type="RefSeq" id="XP_030387851.1"/>
    </source>
</evidence>